<dbReference type="Proteomes" id="UP000516093">
    <property type="component" value="Plasmid p_unnamed3"/>
</dbReference>
<dbReference type="RefSeq" id="WP_187734640.1">
    <property type="nucleotide sequence ID" value="NZ_CP060787.1"/>
</dbReference>
<geneLocation type="plasmid" evidence="1 2">
    <name>p_unnamed3</name>
</geneLocation>
<protein>
    <submittedName>
        <fullName evidence="1">Uncharacterized protein</fullName>
    </submittedName>
</protein>
<evidence type="ECO:0000313" key="1">
    <source>
        <dbReference type="EMBL" id="QNP54481.1"/>
    </source>
</evidence>
<dbReference type="EMBL" id="CP060787">
    <property type="protein sequence ID" value="QNP54481.1"/>
    <property type="molecule type" value="Genomic_DNA"/>
</dbReference>
<accession>A0A7H0H1R5</accession>
<sequence>MRFLSIFFACYLAVLACLPCVDREPVRADNLQTLVTAASQQQEAGTHAGLDWCTPMCQCQCCASTSLPLALGIPLIVQPRTYYAPSRFARLAPPGPGTCRAPSGSLRKPSFLFPPVPSGNGCPVVPAPVTRAPVSRCPDPAVVEPSGAPAALCQDF</sequence>
<dbReference type="InterPro" id="IPR046601">
    <property type="entry name" value="DUF6660"/>
</dbReference>
<reference evidence="1 2" key="1">
    <citation type="submission" date="2020-08" db="EMBL/GenBank/DDBJ databases">
        <title>Genome sequence of Hymenobacter qilianensis JCM 19763T.</title>
        <authorList>
            <person name="Hyun D.-W."/>
            <person name="Bae J.-W."/>
        </authorList>
    </citation>
    <scope>NUCLEOTIDE SEQUENCE [LARGE SCALE GENOMIC DNA]</scope>
    <source>
        <strain evidence="1 2">JCM 19763</strain>
        <plasmid evidence="1 2">p_unnamed3</plasmid>
    </source>
</reference>
<dbReference type="PROSITE" id="PS51257">
    <property type="entry name" value="PROKAR_LIPOPROTEIN"/>
    <property type="match status" value="1"/>
</dbReference>
<proteinExistence type="predicted"/>
<evidence type="ECO:0000313" key="2">
    <source>
        <dbReference type="Proteomes" id="UP000516093"/>
    </source>
</evidence>
<gene>
    <name evidence="1" type="ORF">H9L05_22550</name>
</gene>
<dbReference type="Pfam" id="PF20365">
    <property type="entry name" value="DUF6660"/>
    <property type="match status" value="1"/>
</dbReference>
<dbReference type="AlphaFoldDB" id="A0A7H0H1R5"/>
<keyword evidence="1" id="KW-0614">Plasmid</keyword>
<name>A0A7H0H1R5_9BACT</name>
<keyword evidence="2" id="KW-1185">Reference proteome</keyword>
<dbReference type="KEGG" id="hqi:H9L05_22550"/>
<organism evidence="1 2">
    <name type="scientific">Hymenobacter qilianensis</name>
    <dbReference type="NCBI Taxonomy" id="1385715"/>
    <lineage>
        <taxon>Bacteria</taxon>
        <taxon>Pseudomonadati</taxon>
        <taxon>Bacteroidota</taxon>
        <taxon>Cytophagia</taxon>
        <taxon>Cytophagales</taxon>
        <taxon>Hymenobacteraceae</taxon>
        <taxon>Hymenobacter</taxon>
    </lineage>
</organism>